<dbReference type="Proteomes" id="UP001648503">
    <property type="component" value="Unassembled WGS sequence"/>
</dbReference>
<accession>A0ABQ8F542</accession>
<proteinExistence type="predicted"/>
<protein>
    <submittedName>
        <fullName evidence="1">Uncharacterized protein</fullName>
    </submittedName>
</protein>
<organism evidence="1 2">
    <name type="scientific">Batrachochytrium salamandrivorans</name>
    <dbReference type="NCBI Taxonomy" id="1357716"/>
    <lineage>
        <taxon>Eukaryota</taxon>
        <taxon>Fungi</taxon>
        <taxon>Fungi incertae sedis</taxon>
        <taxon>Chytridiomycota</taxon>
        <taxon>Chytridiomycota incertae sedis</taxon>
        <taxon>Chytridiomycetes</taxon>
        <taxon>Rhizophydiales</taxon>
        <taxon>Rhizophydiales incertae sedis</taxon>
        <taxon>Batrachochytrium</taxon>
    </lineage>
</organism>
<dbReference type="EMBL" id="JAFCIX010000379">
    <property type="protein sequence ID" value="KAH6592433.1"/>
    <property type="molecule type" value="Genomic_DNA"/>
</dbReference>
<comment type="caution">
    <text evidence="1">The sequence shown here is derived from an EMBL/GenBank/DDBJ whole genome shotgun (WGS) entry which is preliminary data.</text>
</comment>
<keyword evidence="2" id="KW-1185">Reference proteome</keyword>
<sequence length="425" mass="47300">MIPIWITTAKNRSNPLAQIEEYKNCQFDTKDFSFSMDLNTFLRALPWLLPFNGISDRHLTLHPPASPAIQGADTSTPEKPILFDGSAIFEINRLQSLSAPCAQANLSSNPAVPGQQLEFQMPVSNDQVKYPVSTEDLLSSDIGSNKIGVRSTTPSHSAYRLRISGGYLYQLRTLVLEFICPQSPIPTLDNTHEKPTMGINKNTVLDSVVQDQSHLFFLDHEQILGPEFGTIRMASDVALGQDTIESLVFRFVGVNLVIHCETHPTRASAAEIRRAIQDWVLSPGCSEKISANLKQSEADVVETTNFQENSNARNGCWSRLVNTSELLQWQILNGSADVSISAINLVREYTAFNKFRRDISKCLAAQTQQKNNLATQLCRFKEGLKSEMDTSDESGDFLLSALQNIEDEANAMELTAFKTHSFGYF</sequence>
<evidence type="ECO:0000313" key="1">
    <source>
        <dbReference type="EMBL" id="KAH6592433.1"/>
    </source>
</evidence>
<evidence type="ECO:0000313" key="2">
    <source>
        <dbReference type="Proteomes" id="UP001648503"/>
    </source>
</evidence>
<name>A0ABQ8F542_9FUNG</name>
<gene>
    <name evidence="1" type="ORF">BASA50_008049</name>
</gene>
<reference evidence="1 2" key="1">
    <citation type="submission" date="2021-02" db="EMBL/GenBank/DDBJ databases">
        <title>Variation within the Batrachochytrium salamandrivorans European outbreak.</title>
        <authorList>
            <person name="Kelly M."/>
            <person name="Pasmans F."/>
            <person name="Shea T.P."/>
            <person name="Munoz J.F."/>
            <person name="Carranza S."/>
            <person name="Cuomo C.A."/>
            <person name="Martel A."/>
        </authorList>
    </citation>
    <scope>NUCLEOTIDE SEQUENCE [LARGE SCALE GENOMIC DNA]</scope>
    <source>
        <strain evidence="1 2">AMFP18/2</strain>
    </source>
</reference>